<dbReference type="InterPro" id="IPR048258">
    <property type="entry name" value="Cyclins_cyclin-box"/>
</dbReference>
<feature type="compositionally biased region" description="Polar residues" evidence="5">
    <location>
        <begin position="52"/>
        <end position="62"/>
    </location>
</feature>
<dbReference type="OMA" id="VLVDWMM"/>
<comment type="similarity">
    <text evidence="4">Belongs to the cyclin family.</text>
</comment>
<dbReference type="FunFam" id="1.10.472.10:FF:000001">
    <property type="entry name" value="G2/mitotic-specific cyclin"/>
    <property type="match status" value="1"/>
</dbReference>
<dbReference type="eggNOG" id="KOG0655">
    <property type="taxonomic scope" value="Eukaryota"/>
</dbReference>
<evidence type="ECO:0000313" key="8">
    <source>
        <dbReference type="Proteomes" id="UP000008068"/>
    </source>
</evidence>
<feature type="compositionally biased region" description="Acidic residues" evidence="5">
    <location>
        <begin position="165"/>
        <end position="204"/>
    </location>
</feature>
<dbReference type="InterPro" id="IPR006671">
    <property type="entry name" value="Cyclin_N"/>
</dbReference>
<dbReference type="Proteomes" id="UP000008068">
    <property type="component" value="Unassembled WGS sequence"/>
</dbReference>
<dbReference type="InParanoid" id="G0NH51"/>
<evidence type="ECO:0000256" key="2">
    <source>
        <dbReference type="ARBA" id="ARBA00023127"/>
    </source>
</evidence>
<gene>
    <name evidence="7" type="ORF">CAEBREN_12491</name>
</gene>
<keyword evidence="8" id="KW-1185">Reference proteome</keyword>
<evidence type="ECO:0000256" key="4">
    <source>
        <dbReference type="RuleBase" id="RU000383"/>
    </source>
</evidence>
<sequence length="532" mass="60601">MAGRKSARTSDRVTTQKERKSAILSPHDELRERLLETALDVKENIPERRASSRNGSVGSHQSDCSESRKRQSTQRGPAAKRPSTEENSRENSFSDDRDAECSASSSGSVSSRRRGKPLPVMLEEEEVFDESSSSSSSDHLAESEESNQIITINAQVIIDVDALHDDDDDMNDEEEEEGDLIEDEDSYEPGEDDEYEEEESEDDGQAPVQNESFAVTKRLMNDSHMINAPPLLTTAKCQGIGSPTKVWSLMVKRDDIPRATRFLLQNHPNMSVSMRRLLVDWMMEVSESEKFHRETFHLAVDYVDRYLESAQEQCSQDTFQLVGTAALFLAAKYEEIYPPKCADFASLTDGAFTSDHIRQMEILIVKDIGWSLGPITSIQWLSTYLQLLGTKEKNDDVNNLEEEGNLYVPELLRSEYIEMCKILDYLLLEIESFNFSYRTIAAAVLFVNYDPIEAVEKATGFSCEQLQKVIEYVRPVCRAFEKQRESLGDIIPNHEEIRAGDKHNIQVHLNSKEIEVLVERERNKDRRQRVSF</sequence>
<keyword evidence="1" id="KW-0132">Cell division</keyword>
<dbReference type="FunCoup" id="G0NH51">
    <property type="interactions" value="1989"/>
</dbReference>
<feature type="compositionally biased region" description="Basic and acidic residues" evidence="5">
    <location>
        <begin position="82"/>
        <end position="100"/>
    </location>
</feature>
<evidence type="ECO:0000259" key="6">
    <source>
        <dbReference type="SMART" id="SM00385"/>
    </source>
</evidence>
<feature type="domain" description="Cyclin-like" evidence="6">
    <location>
        <begin position="280"/>
        <end position="366"/>
    </location>
</feature>
<dbReference type="InterPro" id="IPR013763">
    <property type="entry name" value="Cyclin-like_dom"/>
</dbReference>
<dbReference type="CDD" id="cd20520">
    <property type="entry name" value="CYCLIN_CCNE_rpt2"/>
    <property type="match status" value="1"/>
</dbReference>
<dbReference type="STRING" id="135651.G0NH51"/>
<keyword evidence="3" id="KW-0131">Cell cycle</keyword>
<reference evidence="8" key="1">
    <citation type="submission" date="2011-07" db="EMBL/GenBank/DDBJ databases">
        <authorList>
            <consortium name="Caenorhabditis brenneri Sequencing and Analysis Consortium"/>
            <person name="Wilson R.K."/>
        </authorList>
    </citation>
    <scope>NUCLEOTIDE SEQUENCE [LARGE SCALE GENOMIC DNA]</scope>
    <source>
        <strain evidence="8">PB2801</strain>
    </source>
</reference>
<feature type="compositionally biased region" description="Basic and acidic residues" evidence="5">
    <location>
        <begin position="8"/>
        <end position="50"/>
    </location>
</feature>
<dbReference type="PANTHER" id="PTHR10177">
    <property type="entry name" value="CYCLINS"/>
    <property type="match status" value="1"/>
</dbReference>
<dbReference type="Pfam" id="PF00134">
    <property type="entry name" value="Cyclin_N"/>
    <property type="match status" value="1"/>
</dbReference>
<dbReference type="EMBL" id="GL379884">
    <property type="protein sequence ID" value="EGT60346.1"/>
    <property type="molecule type" value="Genomic_DNA"/>
</dbReference>
<feature type="region of interest" description="Disordered" evidence="5">
    <location>
        <begin position="165"/>
        <end position="208"/>
    </location>
</feature>
<protein>
    <recommendedName>
        <fullName evidence="6">Cyclin-like domain-containing protein</fullName>
    </recommendedName>
</protein>
<dbReference type="OrthoDB" id="5590282at2759"/>
<evidence type="ECO:0000256" key="3">
    <source>
        <dbReference type="ARBA" id="ARBA00023306"/>
    </source>
</evidence>
<dbReference type="HOGENOM" id="CLU_522999_0_0_1"/>
<evidence type="ECO:0000313" key="7">
    <source>
        <dbReference type="EMBL" id="EGT60346.1"/>
    </source>
</evidence>
<dbReference type="GO" id="GO:0051301">
    <property type="term" value="P:cell division"/>
    <property type="evidence" value="ECO:0007669"/>
    <property type="project" value="UniProtKB-KW"/>
</dbReference>
<dbReference type="SMART" id="SM00385">
    <property type="entry name" value="CYCLIN"/>
    <property type="match status" value="1"/>
</dbReference>
<dbReference type="Gene3D" id="1.10.472.10">
    <property type="entry name" value="Cyclin-like"/>
    <property type="match status" value="2"/>
</dbReference>
<dbReference type="GO" id="GO:0000278">
    <property type="term" value="P:mitotic cell cycle"/>
    <property type="evidence" value="ECO:0007669"/>
    <property type="project" value="UniProtKB-ARBA"/>
</dbReference>
<dbReference type="PROSITE" id="PS00292">
    <property type="entry name" value="CYCLINS"/>
    <property type="match status" value="1"/>
</dbReference>
<evidence type="ECO:0000256" key="5">
    <source>
        <dbReference type="SAM" id="MobiDB-lite"/>
    </source>
</evidence>
<feature type="region of interest" description="Disordered" evidence="5">
    <location>
        <begin position="1"/>
        <end position="148"/>
    </location>
</feature>
<dbReference type="SUPFAM" id="SSF47954">
    <property type="entry name" value="Cyclin-like"/>
    <property type="match status" value="2"/>
</dbReference>
<proteinExistence type="inferred from homology"/>
<organism evidence="8">
    <name type="scientific">Caenorhabditis brenneri</name>
    <name type="common">Nematode worm</name>
    <dbReference type="NCBI Taxonomy" id="135651"/>
    <lineage>
        <taxon>Eukaryota</taxon>
        <taxon>Metazoa</taxon>
        <taxon>Ecdysozoa</taxon>
        <taxon>Nematoda</taxon>
        <taxon>Chromadorea</taxon>
        <taxon>Rhabditida</taxon>
        <taxon>Rhabditina</taxon>
        <taxon>Rhabditomorpha</taxon>
        <taxon>Rhabditoidea</taxon>
        <taxon>Rhabditidae</taxon>
        <taxon>Peloderinae</taxon>
        <taxon>Caenorhabditis</taxon>
    </lineage>
</organism>
<name>G0NH51_CAEBE</name>
<evidence type="ECO:0000256" key="1">
    <source>
        <dbReference type="ARBA" id="ARBA00022618"/>
    </source>
</evidence>
<dbReference type="InterPro" id="IPR039361">
    <property type="entry name" value="Cyclin"/>
</dbReference>
<dbReference type="AlphaFoldDB" id="G0NH51"/>
<accession>G0NH51</accession>
<keyword evidence="2 4" id="KW-0195">Cyclin</keyword>
<dbReference type="InterPro" id="IPR036915">
    <property type="entry name" value="Cyclin-like_sf"/>
</dbReference>